<evidence type="ECO:0000259" key="1">
    <source>
        <dbReference type="Pfam" id="PF00149"/>
    </source>
</evidence>
<name>A0A3M0G4G4_9ACTN</name>
<dbReference type="InterPro" id="IPR004843">
    <property type="entry name" value="Calcineurin-like_PHP"/>
</dbReference>
<reference evidence="2 3" key="1">
    <citation type="submission" date="2018-10" db="EMBL/GenBank/DDBJ databases">
        <title>Tessaracoccus antarcticuss sp. nov., isolated from sediment.</title>
        <authorList>
            <person name="Zhou L.Y."/>
            <person name="Du Z.J."/>
        </authorList>
    </citation>
    <scope>NUCLEOTIDE SEQUENCE [LARGE SCALE GENOMIC DNA]</scope>
    <source>
        <strain evidence="2 3">JDX10</strain>
    </source>
</reference>
<feature type="domain" description="Calcineurin-like phosphoesterase" evidence="1">
    <location>
        <begin position="7"/>
        <end position="218"/>
    </location>
</feature>
<protein>
    <recommendedName>
        <fullName evidence="1">Calcineurin-like phosphoesterase domain-containing protein</fullName>
    </recommendedName>
</protein>
<dbReference type="InterPro" id="IPR029052">
    <property type="entry name" value="Metallo-depent_PP-like"/>
</dbReference>
<evidence type="ECO:0000313" key="2">
    <source>
        <dbReference type="EMBL" id="RMB59890.1"/>
    </source>
</evidence>
<proteinExistence type="predicted"/>
<dbReference type="Proteomes" id="UP000275256">
    <property type="component" value="Unassembled WGS sequence"/>
</dbReference>
<dbReference type="GO" id="GO:0016787">
    <property type="term" value="F:hydrolase activity"/>
    <property type="evidence" value="ECO:0007669"/>
    <property type="project" value="InterPro"/>
</dbReference>
<gene>
    <name evidence="2" type="ORF">EAX62_09130</name>
</gene>
<dbReference type="AlphaFoldDB" id="A0A3M0G4G4"/>
<dbReference type="Pfam" id="PF00149">
    <property type="entry name" value="Metallophos"/>
    <property type="match status" value="1"/>
</dbReference>
<evidence type="ECO:0000313" key="3">
    <source>
        <dbReference type="Proteomes" id="UP000275256"/>
    </source>
</evidence>
<dbReference type="OrthoDB" id="9772095at2"/>
<dbReference type="EMBL" id="REFW01000002">
    <property type="protein sequence ID" value="RMB59890.1"/>
    <property type="molecule type" value="Genomic_DNA"/>
</dbReference>
<dbReference type="PANTHER" id="PTHR43143">
    <property type="entry name" value="METALLOPHOSPHOESTERASE, CALCINEURIN SUPERFAMILY"/>
    <property type="match status" value="1"/>
</dbReference>
<sequence length="474" mass="51019">MTEPFSLLVIADTQYLFDGSRQNPGLLSATFEEVASLQRTGAIAPLAHIIHVGDVTEHGWAGECSTALDAVGRGVQVLGDFGAGVPGMTIATGNHDVEHDSLDDRGPTPFLETFGPGCELLGGTNVRGDVQHGPGGYSSWREVGLPGGPDLGVLALDWRPSDNGWRWAQEMLEGHPDQPTVLVSHDVAARAALTSQGQRISELLARHDQVFLVLGGHEWPSTRVVTGGREYHAVNHQELPFGGAGAARIYDVDPRAGLCQVISLCPALRHPAVLRSVTARRQLALARPEDQFSFPLPAALGGRGDIPWQADGMELLVDEAPQRVAEFDAALVDRYVIELQCRLPEVQVDQWQVLLARLGPSPDESPEPLAAVSLSSENFLGWMAFVAQGETWATSHEYPPGSRVTIVVCNGEDAGVWVDGDPVGRVDAQLAEPLSEGAWRWRIGAGEYEGRCSDAFGGLIQRVRLWGGRSADER</sequence>
<comment type="caution">
    <text evidence="2">The sequence shown here is derived from an EMBL/GenBank/DDBJ whole genome shotgun (WGS) entry which is preliminary data.</text>
</comment>
<accession>A0A3M0G4G4</accession>
<dbReference type="InterPro" id="IPR051918">
    <property type="entry name" value="STPP_CPPED1"/>
</dbReference>
<organism evidence="2 3">
    <name type="scientific">Tessaracoccus antarcticus</name>
    <dbReference type="NCBI Taxonomy" id="2479848"/>
    <lineage>
        <taxon>Bacteria</taxon>
        <taxon>Bacillati</taxon>
        <taxon>Actinomycetota</taxon>
        <taxon>Actinomycetes</taxon>
        <taxon>Propionibacteriales</taxon>
        <taxon>Propionibacteriaceae</taxon>
        <taxon>Tessaracoccus</taxon>
    </lineage>
</organism>
<keyword evidence="3" id="KW-1185">Reference proteome</keyword>
<dbReference type="RefSeq" id="WP_121901371.1">
    <property type="nucleotide sequence ID" value="NZ_REFW01000002.1"/>
</dbReference>
<dbReference type="PANTHER" id="PTHR43143:SF5">
    <property type="entry name" value="SECRETED PROTEIN"/>
    <property type="match status" value="1"/>
</dbReference>
<dbReference type="SUPFAM" id="SSF56300">
    <property type="entry name" value="Metallo-dependent phosphatases"/>
    <property type="match status" value="1"/>
</dbReference>